<protein>
    <submittedName>
        <fullName evidence="1">Uncharacterized protein</fullName>
    </submittedName>
</protein>
<dbReference type="AlphaFoldDB" id="A0A2P2PPG9"/>
<reference evidence="1" key="1">
    <citation type="submission" date="2018-02" db="EMBL/GenBank/DDBJ databases">
        <title>Rhizophora mucronata_Transcriptome.</title>
        <authorList>
            <person name="Meera S.P."/>
            <person name="Sreeshan A."/>
            <person name="Augustine A."/>
        </authorList>
    </citation>
    <scope>NUCLEOTIDE SEQUENCE</scope>
    <source>
        <tissue evidence="1">Leaf</tissue>
    </source>
</reference>
<organism evidence="1">
    <name type="scientific">Rhizophora mucronata</name>
    <name type="common">Asiatic mangrove</name>
    <dbReference type="NCBI Taxonomy" id="61149"/>
    <lineage>
        <taxon>Eukaryota</taxon>
        <taxon>Viridiplantae</taxon>
        <taxon>Streptophyta</taxon>
        <taxon>Embryophyta</taxon>
        <taxon>Tracheophyta</taxon>
        <taxon>Spermatophyta</taxon>
        <taxon>Magnoliopsida</taxon>
        <taxon>eudicotyledons</taxon>
        <taxon>Gunneridae</taxon>
        <taxon>Pentapetalae</taxon>
        <taxon>rosids</taxon>
        <taxon>fabids</taxon>
        <taxon>Malpighiales</taxon>
        <taxon>Rhizophoraceae</taxon>
        <taxon>Rhizophora</taxon>
    </lineage>
</organism>
<evidence type="ECO:0000313" key="1">
    <source>
        <dbReference type="EMBL" id="MBX56605.1"/>
    </source>
</evidence>
<sequence length="78" mass="9036">MLDYMNQTAKGFHGLGQPPSFLHGVCNKMMLDILRKAFLILYCSSWIEHHLLLVLLPSRKHSSCLRILCKHLLIHCFC</sequence>
<proteinExistence type="predicted"/>
<name>A0A2P2PPG9_RHIMU</name>
<dbReference type="EMBL" id="GGEC01076121">
    <property type="protein sequence ID" value="MBX56605.1"/>
    <property type="molecule type" value="Transcribed_RNA"/>
</dbReference>
<accession>A0A2P2PPG9</accession>